<dbReference type="VEuPathDB" id="CryptoDB:Cvel_12600"/>
<accession>A0A0G4IAN9</accession>
<evidence type="ECO:0000313" key="3">
    <source>
        <dbReference type="EMBL" id="CEM54222.1"/>
    </source>
</evidence>
<evidence type="ECO:0000259" key="2">
    <source>
        <dbReference type="PROSITE" id="PS00028"/>
    </source>
</evidence>
<feature type="domain" description="C2H2-type" evidence="2">
    <location>
        <begin position="459"/>
        <end position="482"/>
    </location>
</feature>
<organism evidence="3">
    <name type="scientific">Chromera velia CCMP2878</name>
    <dbReference type="NCBI Taxonomy" id="1169474"/>
    <lineage>
        <taxon>Eukaryota</taxon>
        <taxon>Sar</taxon>
        <taxon>Alveolata</taxon>
        <taxon>Colpodellida</taxon>
        <taxon>Chromeraceae</taxon>
        <taxon>Chromera</taxon>
    </lineage>
</organism>
<dbReference type="EMBL" id="CDMZ01005767">
    <property type="protein sequence ID" value="CEM54222.1"/>
    <property type="molecule type" value="Genomic_DNA"/>
</dbReference>
<dbReference type="PROSITE" id="PS00028">
    <property type="entry name" value="ZINC_FINGER_C2H2_1"/>
    <property type="match status" value="1"/>
</dbReference>
<dbReference type="InterPro" id="IPR013087">
    <property type="entry name" value="Znf_C2H2_type"/>
</dbReference>
<dbReference type="PhylomeDB" id="A0A0G4IAN9"/>
<protein>
    <recommendedName>
        <fullName evidence="2">C2H2-type domain-containing protein</fullName>
    </recommendedName>
</protein>
<proteinExistence type="predicted"/>
<name>A0A0G4IAN9_9ALVE</name>
<sequence length="489" mass="55720">MSWENYGSLWHVDHIVPIQYRGADGQKPDVETLISRLHFTNLQPMWSEENRRKGNRFVGKPPPFLPLSSPQRTTRLAEDRQQNSIDSPLFRITPNHAGGVRSMHSFAASAIVSKGGRFRSPEGLHWGMRVALHPWGVITGGPFGSGHTMGVFKHEIRNLCISFSCPPAIDEQLDGDTPPCQSSTKNPPLTYSSSVIEVRERMVGTERKGGVESAALISGSTSQEHSHQRSSKRAQCPHGRQRYYCKECGGKGICEHGRVRKDCTECWGSQICEHRRRRRQCKECGGSQICQHNRQRSNCRDCQKDNPAFVERIEQQRLKRKHSHVYRLAQSVRHSVWKHLQVFRQGRLPPEDKRSHEYLGCSFHDLKAHLEKDDFHGNPGMSWENYGRLWHVDHIVPIKYGVPRGGTVDIEVLVSRLHFSNLQPLPAEENLRKGNRLIGRPPKLHPPRHKEKNGGLRCCTVSGCNRSFVSERGLHLHIMNTHKLTLKKA</sequence>
<dbReference type="InterPro" id="IPR003615">
    <property type="entry name" value="HNH_nuc"/>
</dbReference>
<dbReference type="CDD" id="cd00085">
    <property type="entry name" value="HNHc"/>
    <property type="match status" value="1"/>
</dbReference>
<reference evidence="3" key="1">
    <citation type="submission" date="2014-11" db="EMBL/GenBank/DDBJ databases">
        <authorList>
            <person name="Otto D Thomas"/>
            <person name="Naeem Raeece"/>
        </authorList>
    </citation>
    <scope>NUCLEOTIDE SEQUENCE</scope>
</reference>
<dbReference type="AlphaFoldDB" id="A0A0G4IAN9"/>
<gene>
    <name evidence="3" type="ORF">Cvel_12600</name>
</gene>
<evidence type="ECO:0000256" key="1">
    <source>
        <dbReference type="SAM" id="MobiDB-lite"/>
    </source>
</evidence>
<feature type="region of interest" description="Disordered" evidence="1">
    <location>
        <begin position="205"/>
        <end position="235"/>
    </location>
</feature>